<proteinExistence type="predicted"/>
<reference evidence="2" key="1">
    <citation type="submission" date="2022-08" db="EMBL/GenBank/DDBJ databases">
        <title>Genomic Encyclopedia of Type Strains, Phase V (KMG-V): Genome sequencing to study the core and pangenomes of soil and plant-associated prokaryotes.</title>
        <authorList>
            <person name="Whitman W."/>
        </authorList>
    </citation>
    <scope>NUCLEOTIDE SEQUENCE</scope>
    <source>
        <strain evidence="2">SP2017</strain>
    </source>
</reference>
<comment type="caution">
    <text evidence="2">The sequence shown here is derived from an EMBL/GenBank/DDBJ whole genome shotgun (WGS) entry which is preliminary data.</text>
</comment>
<organism evidence="2 3">
    <name type="scientific">Salinibacter ruber</name>
    <dbReference type="NCBI Taxonomy" id="146919"/>
    <lineage>
        <taxon>Bacteria</taxon>
        <taxon>Pseudomonadati</taxon>
        <taxon>Rhodothermota</taxon>
        <taxon>Rhodothermia</taxon>
        <taxon>Rhodothermales</taxon>
        <taxon>Salinibacteraceae</taxon>
        <taxon>Salinibacter</taxon>
    </lineage>
</organism>
<evidence type="ECO:0000256" key="1">
    <source>
        <dbReference type="SAM" id="MobiDB-lite"/>
    </source>
</evidence>
<evidence type="ECO:0000313" key="3">
    <source>
        <dbReference type="Proteomes" id="UP001155010"/>
    </source>
</evidence>
<gene>
    <name evidence="2" type="ORF">GGP83_001629</name>
</gene>
<dbReference type="Proteomes" id="UP001155010">
    <property type="component" value="Unassembled WGS sequence"/>
</dbReference>
<dbReference type="AlphaFoldDB" id="A0A9X2U896"/>
<protein>
    <submittedName>
        <fullName evidence="2">Uncharacterized protein</fullName>
    </submittedName>
</protein>
<name>A0A9X2U896_9BACT</name>
<dbReference type="EMBL" id="JANUBB010000006">
    <property type="protein sequence ID" value="MCS3951677.1"/>
    <property type="molecule type" value="Genomic_DNA"/>
</dbReference>
<feature type="region of interest" description="Disordered" evidence="1">
    <location>
        <begin position="46"/>
        <end position="68"/>
    </location>
</feature>
<sequence>MRIPQQREGPGGLECTPHVCNGVIIPAAIGGESRAFSAMIYNVSGREADDNNDFSDQSGARVLEGGSR</sequence>
<evidence type="ECO:0000313" key="2">
    <source>
        <dbReference type="EMBL" id="MCS3951677.1"/>
    </source>
</evidence>
<accession>A0A9X2U896</accession>